<sequence>MALRKEWEYLLDGVQKPARYTGGELNSVIKDKSDVGLRYAFCFPDNYEIGMSHLGMKILYGLVNARPDAWCERVFAPWPDMEARMRANGVPLFALESGDPVAEFDLIGFTLQYELSYTNVLNMLDLAGLPVRAAERTGLTPIVVGGGPCVCNPEPVADFFDLFLPGEGEEVTDELVDLLIAHKQKGSTKLEFLRDAAKIEGVYVPAFYDVSYNPDGTLFAVTPKETAPAKVKKRVIADLDSVYYPDNFVVPFIDVVHDRAVAEVFRGCIRGCRFCQAGFIYRPIREKRSDTIDRQARTLCESTGYDEVSLCSLSTSDYSEIESLVPKLLSWAPQENINVALPSLRVDNFSETLMEELKKVRKSGLTFAPEAGTQRLRDAINKNVTEEEVLKTCRQAFAGGWSAVKLYFMMGLPTETLEDVAGIAELAQKVVNAFYENPDKPKGKGVTVSVSVASFVPKPFTPFQWEPQDTMAQLEEKQKHLLESVHTKKIKVSYHQPHTSLLEGVLARGDRKLCAVLEEAWRRGCKFDSWDEFFRFDAWTAAFDACGIDPAFYANRRRDFSELLPWEHLDYGIRRAFLESENQKAHQSLPSPNCREKCAACGAARLNGGHCDAI</sequence>
<dbReference type="PANTHER" id="PTHR42731:SF1">
    <property type="entry name" value="RADICAL SAM DOMAIN PROTEIN"/>
    <property type="match status" value="1"/>
</dbReference>
<dbReference type="InterPro" id="IPR023862">
    <property type="entry name" value="CHP03960_rSAM"/>
</dbReference>
<accession>A0A9D1IG68</accession>
<feature type="domain" description="Radical SAM core" evidence="1">
    <location>
        <begin position="254"/>
        <end position="497"/>
    </location>
</feature>
<dbReference type="InterPro" id="IPR007197">
    <property type="entry name" value="rSAM"/>
</dbReference>
<dbReference type="PROSITE" id="PS51918">
    <property type="entry name" value="RADICAL_SAM"/>
    <property type="match status" value="1"/>
</dbReference>
<dbReference type="NCBIfam" id="TIGR03960">
    <property type="entry name" value="rSAM_fuse_unch"/>
    <property type="match status" value="1"/>
</dbReference>
<evidence type="ECO:0000313" key="2">
    <source>
        <dbReference type="EMBL" id="HIU36141.1"/>
    </source>
</evidence>
<dbReference type="PANTHER" id="PTHR42731">
    <property type="entry name" value="SLL1084 PROTEIN"/>
    <property type="match status" value="1"/>
</dbReference>
<dbReference type="GO" id="GO:0003824">
    <property type="term" value="F:catalytic activity"/>
    <property type="evidence" value="ECO:0007669"/>
    <property type="project" value="InterPro"/>
</dbReference>
<dbReference type="Pfam" id="PF04055">
    <property type="entry name" value="Radical_SAM"/>
    <property type="match status" value="1"/>
</dbReference>
<dbReference type="GO" id="GO:0051536">
    <property type="term" value="F:iron-sulfur cluster binding"/>
    <property type="evidence" value="ECO:0007669"/>
    <property type="project" value="InterPro"/>
</dbReference>
<dbReference type="SFLD" id="SFLDS00029">
    <property type="entry name" value="Radical_SAM"/>
    <property type="match status" value="1"/>
</dbReference>
<name>A0A9D1IG68_9FIRM</name>
<organism evidence="2 3">
    <name type="scientific">Candidatus Fimenecus excrementigallinarum</name>
    <dbReference type="NCBI Taxonomy" id="2840816"/>
    <lineage>
        <taxon>Bacteria</taxon>
        <taxon>Bacillati</taxon>
        <taxon>Bacillota</taxon>
        <taxon>Clostridia</taxon>
        <taxon>Candidatus Fimenecus</taxon>
    </lineage>
</organism>
<dbReference type="InterPro" id="IPR023404">
    <property type="entry name" value="rSAM_horseshoe"/>
</dbReference>
<dbReference type="InterPro" id="IPR058240">
    <property type="entry name" value="rSAM_sf"/>
</dbReference>
<dbReference type="Pfam" id="PF19864">
    <property type="entry name" value="Radical_SAM_N2"/>
    <property type="match status" value="1"/>
</dbReference>
<dbReference type="EMBL" id="DVMW01000036">
    <property type="protein sequence ID" value="HIU36141.1"/>
    <property type="molecule type" value="Genomic_DNA"/>
</dbReference>
<dbReference type="Gene3D" id="3.80.30.20">
    <property type="entry name" value="tm_1862 like domain"/>
    <property type="match status" value="1"/>
</dbReference>
<dbReference type="SUPFAM" id="SSF102114">
    <property type="entry name" value="Radical SAM enzymes"/>
    <property type="match status" value="1"/>
</dbReference>
<dbReference type="Proteomes" id="UP000824071">
    <property type="component" value="Unassembled WGS sequence"/>
</dbReference>
<protein>
    <submittedName>
        <fullName evidence="2">TIGR03960 family B12-binding radical SAM protein</fullName>
    </submittedName>
</protein>
<comment type="caution">
    <text evidence="2">The sequence shown here is derived from an EMBL/GenBank/DDBJ whole genome shotgun (WGS) entry which is preliminary data.</text>
</comment>
<dbReference type="SMART" id="SM00729">
    <property type="entry name" value="Elp3"/>
    <property type="match status" value="1"/>
</dbReference>
<dbReference type="InterPro" id="IPR045784">
    <property type="entry name" value="Radical_SAM_N2"/>
</dbReference>
<reference evidence="2" key="1">
    <citation type="submission" date="2020-10" db="EMBL/GenBank/DDBJ databases">
        <authorList>
            <person name="Gilroy R."/>
        </authorList>
    </citation>
    <scope>NUCLEOTIDE SEQUENCE</scope>
    <source>
        <strain evidence="2">ChiGjej1B1-19959</strain>
    </source>
</reference>
<proteinExistence type="predicted"/>
<dbReference type="InterPro" id="IPR006638">
    <property type="entry name" value="Elp3/MiaA/NifB-like_rSAM"/>
</dbReference>
<evidence type="ECO:0000259" key="1">
    <source>
        <dbReference type="PROSITE" id="PS51918"/>
    </source>
</evidence>
<dbReference type="SFLD" id="SFLDG01082">
    <property type="entry name" value="B12-binding_domain_containing"/>
    <property type="match status" value="1"/>
</dbReference>
<dbReference type="CDD" id="cd01335">
    <property type="entry name" value="Radical_SAM"/>
    <property type="match status" value="1"/>
</dbReference>
<dbReference type="AlphaFoldDB" id="A0A9D1IG68"/>
<evidence type="ECO:0000313" key="3">
    <source>
        <dbReference type="Proteomes" id="UP000824071"/>
    </source>
</evidence>
<gene>
    <name evidence="2" type="ORF">IAC53_06025</name>
</gene>
<reference evidence="2" key="2">
    <citation type="journal article" date="2021" name="PeerJ">
        <title>Extensive microbial diversity within the chicken gut microbiome revealed by metagenomics and culture.</title>
        <authorList>
            <person name="Gilroy R."/>
            <person name="Ravi A."/>
            <person name="Getino M."/>
            <person name="Pursley I."/>
            <person name="Horton D.L."/>
            <person name="Alikhan N.F."/>
            <person name="Baker D."/>
            <person name="Gharbi K."/>
            <person name="Hall N."/>
            <person name="Watson M."/>
            <person name="Adriaenssens E.M."/>
            <person name="Foster-Nyarko E."/>
            <person name="Jarju S."/>
            <person name="Secka A."/>
            <person name="Antonio M."/>
            <person name="Oren A."/>
            <person name="Chaudhuri R.R."/>
            <person name="La Ragione R."/>
            <person name="Hildebrand F."/>
            <person name="Pallen M.J."/>
        </authorList>
    </citation>
    <scope>NUCLEOTIDE SEQUENCE</scope>
    <source>
        <strain evidence="2">ChiGjej1B1-19959</strain>
    </source>
</reference>